<gene>
    <name evidence="2" type="ORF">DWZ34_00315</name>
</gene>
<comment type="caution">
    <text evidence="2">The sequence shown here is derived from an EMBL/GenBank/DDBJ whole genome shotgun (WGS) entry which is preliminary data.</text>
</comment>
<feature type="transmembrane region" description="Helical" evidence="1">
    <location>
        <begin position="21"/>
        <end position="42"/>
    </location>
</feature>
<proteinExistence type="predicted"/>
<dbReference type="RefSeq" id="WP_118026992.1">
    <property type="nucleotide sequence ID" value="NZ_CAUFJF010000038.1"/>
</dbReference>
<keyword evidence="1" id="KW-1133">Transmembrane helix</keyword>
<name>A0A415TGK8_9BACT</name>
<reference evidence="2 3" key="1">
    <citation type="submission" date="2018-08" db="EMBL/GenBank/DDBJ databases">
        <title>A genome reference for cultivated species of the human gut microbiota.</title>
        <authorList>
            <person name="Zou Y."/>
            <person name="Xue W."/>
            <person name="Luo G."/>
        </authorList>
    </citation>
    <scope>NUCLEOTIDE SEQUENCE [LARGE SCALE GENOMIC DNA]</scope>
    <source>
        <strain evidence="2 3">AF31-28B-AC</strain>
    </source>
</reference>
<dbReference type="Proteomes" id="UP000285109">
    <property type="component" value="Unassembled WGS sequence"/>
</dbReference>
<organism evidence="2 3">
    <name type="scientific">Phocaeicola plebeius</name>
    <dbReference type="NCBI Taxonomy" id="310297"/>
    <lineage>
        <taxon>Bacteria</taxon>
        <taxon>Pseudomonadati</taxon>
        <taxon>Bacteroidota</taxon>
        <taxon>Bacteroidia</taxon>
        <taxon>Bacteroidales</taxon>
        <taxon>Bacteroidaceae</taxon>
        <taxon>Phocaeicola</taxon>
    </lineage>
</organism>
<accession>A0A415TGK8</accession>
<evidence type="ECO:0000313" key="3">
    <source>
        <dbReference type="Proteomes" id="UP000285109"/>
    </source>
</evidence>
<keyword evidence="1" id="KW-0812">Transmembrane</keyword>
<keyword evidence="1" id="KW-0472">Membrane</keyword>
<evidence type="ECO:0000313" key="2">
    <source>
        <dbReference type="EMBL" id="RHN00594.1"/>
    </source>
</evidence>
<dbReference type="AlphaFoldDB" id="A0A415TGK8"/>
<sequence length="99" mass="11076">MAASSLNLCVKNGTTILGDNLTAFFIGYGGFVLSLMNIAIAVNSKAVFNTKQTLEEVIRELYFHPLRCKVLVGIYYGTSETNRPARKWISFFFLADLFI</sequence>
<evidence type="ECO:0000256" key="1">
    <source>
        <dbReference type="SAM" id="Phobius"/>
    </source>
</evidence>
<dbReference type="EMBL" id="QRQK01000001">
    <property type="protein sequence ID" value="RHN00594.1"/>
    <property type="molecule type" value="Genomic_DNA"/>
</dbReference>
<protein>
    <submittedName>
        <fullName evidence="2">Uncharacterized protein</fullName>
    </submittedName>
</protein>